<feature type="domain" description="HTH cro/C1-type" evidence="1">
    <location>
        <begin position="5"/>
        <end position="46"/>
    </location>
</feature>
<evidence type="ECO:0000313" key="3">
    <source>
        <dbReference type="Proteomes" id="UP000197781"/>
    </source>
</evidence>
<proteinExistence type="predicted"/>
<dbReference type="Gene3D" id="1.10.260.40">
    <property type="entry name" value="lambda repressor-like DNA-binding domains"/>
    <property type="match status" value="2"/>
</dbReference>
<protein>
    <submittedName>
        <fullName evidence="2">Transcriptional regulator</fullName>
    </submittedName>
</protein>
<accession>A0A220MR47</accession>
<reference evidence="2 3" key="1">
    <citation type="submission" date="2016-11" db="EMBL/GenBank/DDBJ databases">
        <authorList>
            <person name="Jaros S."/>
            <person name="Januszkiewicz K."/>
            <person name="Wedrychowicz H."/>
        </authorList>
    </citation>
    <scope>NUCLEOTIDE SEQUENCE [LARGE SCALE GENOMIC DNA]</scope>
    <source>
        <strain evidence="2 3">NF2</strain>
    </source>
</reference>
<dbReference type="EMBL" id="CP018145">
    <property type="protein sequence ID" value="ASJ57531.1"/>
    <property type="molecule type" value="Genomic_DNA"/>
</dbReference>
<sequence>MYLVDLAAATGLCTRTIGLAEANKLKVSPPSLRRLSKVLGVSVAFLGCFEKLPESSLGERIKARLYYGYTKKEFVTLLEISERTLYEWEHDRKIPPEEQRVIIERYLDILM</sequence>
<dbReference type="KEGG" id="bfm:BP422_12920"/>
<dbReference type="GO" id="GO:0003677">
    <property type="term" value="F:DNA binding"/>
    <property type="evidence" value="ECO:0007669"/>
    <property type="project" value="InterPro"/>
</dbReference>
<organism evidence="2 3">
    <name type="scientific">Brevibacillus formosus</name>
    <dbReference type="NCBI Taxonomy" id="54913"/>
    <lineage>
        <taxon>Bacteria</taxon>
        <taxon>Bacillati</taxon>
        <taxon>Bacillota</taxon>
        <taxon>Bacilli</taxon>
        <taxon>Bacillales</taxon>
        <taxon>Paenibacillaceae</taxon>
        <taxon>Brevibacillus</taxon>
    </lineage>
</organism>
<evidence type="ECO:0000313" key="2">
    <source>
        <dbReference type="EMBL" id="ASJ57531.1"/>
    </source>
</evidence>
<gene>
    <name evidence="2" type="ORF">BP422_12920</name>
</gene>
<dbReference type="Proteomes" id="UP000197781">
    <property type="component" value="Chromosome"/>
</dbReference>
<evidence type="ECO:0000259" key="1">
    <source>
        <dbReference type="PROSITE" id="PS50943"/>
    </source>
</evidence>
<dbReference type="InterPro" id="IPR001387">
    <property type="entry name" value="Cro/C1-type_HTH"/>
</dbReference>
<name>A0A220MR47_9BACL</name>
<dbReference type="SUPFAM" id="SSF47413">
    <property type="entry name" value="lambda repressor-like DNA-binding domains"/>
    <property type="match status" value="2"/>
</dbReference>
<dbReference type="PROSITE" id="PS50943">
    <property type="entry name" value="HTH_CROC1"/>
    <property type="match status" value="1"/>
</dbReference>
<dbReference type="AlphaFoldDB" id="A0A220MR47"/>
<dbReference type="InterPro" id="IPR010982">
    <property type="entry name" value="Lambda_DNA-bd_dom_sf"/>
</dbReference>
<dbReference type="CDD" id="cd00093">
    <property type="entry name" value="HTH_XRE"/>
    <property type="match status" value="2"/>
</dbReference>